<dbReference type="InterPro" id="IPR052030">
    <property type="entry name" value="Peptidase_M20/M20A_hydrolases"/>
</dbReference>
<dbReference type="SUPFAM" id="SSF53187">
    <property type="entry name" value="Zn-dependent exopeptidases"/>
    <property type="match status" value="1"/>
</dbReference>
<keyword evidence="2" id="KW-0378">Hydrolase</keyword>
<dbReference type="Gene3D" id="3.40.630.10">
    <property type="entry name" value="Zn peptidases"/>
    <property type="match status" value="2"/>
</dbReference>
<keyword evidence="3" id="KW-1185">Reference proteome</keyword>
<dbReference type="PANTHER" id="PTHR30575:SF0">
    <property type="entry name" value="XAA-ARG DIPEPTIDASE"/>
    <property type="match status" value="1"/>
</dbReference>
<dbReference type="FunFam" id="3.30.70.360:FF:000004">
    <property type="entry name" value="Peptidase M20 domain-containing protein 2"/>
    <property type="match status" value="1"/>
</dbReference>
<dbReference type="AlphaFoldDB" id="A0A4S8HXF0"/>
<evidence type="ECO:0000313" key="2">
    <source>
        <dbReference type="EMBL" id="THU40320.1"/>
    </source>
</evidence>
<dbReference type="PIRSF" id="PIRSF037227">
    <property type="entry name" value="Aminobenzoyl-glu_utiliz_pB"/>
    <property type="match status" value="1"/>
</dbReference>
<gene>
    <name evidence="2" type="ORF">FAM09_10660</name>
</gene>
<dbReference type="InterPro" id="IPR036264">
    <property type="entry name" value="Bact_exopeptidase_dim_dom"/>
</dbReference>
<dbReference type="SUPFAM" id="SSF55031">
    <property type="entry name" value="Bacterial exopeptidase dimerisation domain"/>
    <property type="match status" value="1"/>
</dbReference>
<evidence type="ECO:0000313" key="3">
    <source>
        <dbReference type="Proteomes" id="UP000306918"/>
    </source>
</evidence>
<reference evidence="2 3" key="1">
    <citation type="submission" date="2019-04" db="EMBL/GenBank/DDBJ databases">
        <title>Niastella caeni sp. nov., isolated from activated sludge.</title>
        <authorList>
            <person name="Sheng M."/>
        </authorList>
    </citation>
    <scope>NUCLEOTIDE SEQUENCE [LARGE SCALE GENOMIC DNA]</scope>
    <source>
        <strain evidence="2 3">HX-2-15</strain>
    </source>
</reference>
<dbReference type="OrthoDB" id="9781032at2"/>
<dbReference type="GO" id="GO:0046657">
    <property type="term" value="P:folic acid catabolic process"/>
    <property type="evidence" value="ECO:0007669"/>
    <property type="project" value="TreeGrafter"/>
</dbReference>
<protein>
    <submittedName>
        <fullName evidence="2">Amidohydrolase</fullName>
    </submittedName>
</protein>
<dbReference type="PANTHER" id="PTHR30575">
    <property type="entry name" value="PEPTIDASE M20"/>
    <property type="match status" value="1"/>
</dbReference>
<organism evidence="2 3">
    <name type="scientific">Niastella caeni</name>
    <dbReference type="NCBI Taxonomy" id="2569763"/>
    <lineage>
        <taxon>Bacteria</taxon>
        <taxon>Pseudomonadati</taxon>
        <taxon>Bacteroidota</taxon>
        <taxon>Chitinophagia</taxon>
        <taxon>Chitinophagales</taxon>
        <taxon>Chitinophagaceae</taxon>
        <taxon>Niastella</taxon>
    </lineage>
</organism>
<dbReference type="InterPro" id="IPR017439">
    <property type="entry name" value="Amidohydrolase"/>
</dbReference>
<dbReference type="Proteomes" id="UP000306918">
    <property type="component" value="Unassembled WGS sequence"/>
</dbReference>
<name>A0A4S8HXF0_9BACT</name>
<comment type="caution">
    <text evidence="2">The sequence shown here is derived from an EMBL/GenBank/DDBJ whole genome shotgun (WGS) entry which is preliminary data.</text>
</comment>
<dbReference type="InterPro" id="IPR011650">
    <property type="entry name" value="Peptidase_M20_dimer"/>
</dbReference>
<dbReference type="Pfam" id="PF07687">
    <property type="entry name" value="M20_dimer"/>
    <property type="match status" value="1"/>
</dbReference>
<dbReference type="GO" id="GO:0005737">
    <property type="term" value="C:cytoplasm"/>
    <property type="evidence" value="ECO:0007669"/>
    <property type="project" value="TreeGrafter"/>
</dbReference>
<dbReference type="EMBL" id="STFF01000002">
    <property type="protein sequence ID" value="THU40320.1"/>
    <property type="molecule type" value="Genomic_DNA"/>
</dbReference>
<dbReference type="NCBIfam" id="TIGR01891">
    <property type="entry name" value="amidohydrolases"/>
    <property type="match status" value="1"/>
</dbReference>
<feature type="domain" description="Peptidase M20 dimerisation" evidence="1">
    <location>
        <begin position="216"/>
        <end position="304"/>
    </location>
</feature>
<evidence type="ECO:0000259" key="1">
    <source>
        <dbReference type="Pfam" id="PF07687"/>
    </source>
</evidence>
<dbReference type="GO" id="GO:0016805">
    <property type="term" value="F:dipeptidase activity"/>
    <property type="evidence" value="ECO:0007669"/>
    <property type="project" value="TreeGrafter"/>
</dbReference>
<proteinExistence type="predicted"/>
<dbReference type="Gene3D" id="3.30.70.360">
    <property type="match status" value="1"/>
</dbReference>
<dbReference type="InterPro" id="IPR017145">
    <property type="entry name" value="Aminobenzoyl-glu_utiliz_pB"/>
</dbReference>
<sequence length="497" mass="54664">MKRIVIHASLHALFICITLNAVSQKKNAVIKDVVAEETIKSIDEKYTYYKERALKIWEYAELGFHETRSTALLQTTLRENEFAVQNNVAGMPTAFVATYGSGRPVIGLLAEFDALPGLSQKAVPEKEKDALRENGHGCGHHLFGVGSVAAAIELKEYLKKHKLSGTIKVYGTPAEEGGSGKVFMARDGLFEGTDIVMHWHPDNKNHANPYTSLANISVKFRFTGIAAHASRYPEKGRSALDAVEAMDFMANMMREHMPPDARMHYVITKGGSAPNVVPDFAEVYYYMRHNNREVLAGLFDRLTKIGEGAAMGTGTKMSYEITGAVYDLLPNDVLSRIMYNNMVKVGGVKYTPEEILFAQKLQQTLFDSVKPDISGVYVIQPYKDISEKTFSGGDNNSGGSTDVGDVSWVVPTVGLRAAAWPAGISSHSWQSTASGGTDIGIKGMFIAAKTLTLTGIDLLTHPDWVDNAKQEWQKARGESFKYVPLIGNRKPALNYRD</sequence>
<dbReference type="RefSeq" id="WP_136577073.1">
    <property type="nucleotide sequence ID" value="NZ_STFF01000002.1"/>
</dbReference>
<accession>A0A4S8HXF0</accession>
<dbReference type="GO" id="GO:0071713">
    <property type="term" value="F:para-aminobenzoyl-glutamate hydrolase activity"/>
    <property type="evidence" value="ECO:0007669"/>
    <property type="project" value="TreeGrafter"/>
</dbReference>